<proteinExistence type="inferred from homology"/>
<evidence type="ECO:0000256" key="2">
    <source>
        <dbReference type="ARBA" id="ARBA00022741"/>
    </source>
</evidence>
<keyword evidence="4" id="KW-1185">Reference proteome</keyword>
<dbReference type="AlphaFoldDB" id="E4X040"/>
<dbReference type="InterPro" id="IPR001806">
    <property type="entry name" value="Small_GTPase"/>
</dbReference>
<reference evidence="3" key="1">
    <citation type="journal article" date="2010" name="Science">
        <title>Plasticity of animal genome architecture unmasked by rapid evolution of a pelagic tunicate.</title>
        <authorList>
            <person name="Denoeud F."/>
            <person name="Henriet S."/>
            <person name="Mungpakdee S."/>
            <person name="Aury J.M."/>
            <person name="Da Silva C."/>
            <person name="Brinkmann H."/>
            <person name="Mikhaleva J."/>
            <person name="Olsen L.C."/>
            <person name="Jubin C."/>
            <person name="Canestro C."/>
            <person name="Bouquet J.M."/>
            <person name="Danks G."/>
            <person name="Poulain J."/>
            <person name="Campsteijn C."/>
            <person name="Adamski M."/>
            <person name="Cross I."/>
            <person name="Yadetie F."/>
            <person name="Muffato M."/>
            <person name="Louis A."/>
            <person name="Butcher S."/>
            <person name="Tsagkogeorga G."/>
            <person name="Konrad A."/>
            <person name="Singh S."/>
            <person name="Jensen M.F."/>
            <person name="Cong E.H."/>
            <person name="Eikeseth-Otteraa H."/>
            <person name="Noel B."/>
            <person name="Anthouard V."/>
            <person name="Porcel B.M."/>
            <person name="Kachouri-Lafond R."/>
            <person name="Nishino A."/>
            <person name="Ugolini M."/>
            <person name="Chourrout P."/>
            <person name="Nishida H."/>
            <person name="Aasland R."/>
            <person name="Huzurbazar S."/>
            <person name="Westhof E."/>
            <person name="Delsuc F."/>
            <person name="Lehrach H."/>
            <person name="Reinhardt R."/>
            <person name="Weissenbach J."/>
            <person name="Roy S.W."/>
            <person name="Artiguenave F."/>
            <person name="Postlethwait J.H."/>
            <person name="Manak J.R."/>
            <person name="Thompson E.M."/>
            <person name="Jaillon O."/>
            <person name="Du Pasquier L."/>
            <person name="Boudinot P."/>
            <person name="Liberles D.A."/>
            <person name="Volff J.N."/>
            <person name="Philippe H."/>
            <person name="Lenhard B."/>
            <person name="Roest Crollius H."/>
            <person name="Wincker P."/>
            <person name="Chourrout D."/>
        </authorList>
    </citation>
    <scope>NUCLEOTIDE SEQUENCE [LARGE SCALE GENOMIC DNA]</scope>
</reference>
<accession>E4X040</accession>
<dbReference type="NCBIfam" id="TIGR00231">
    <property type="entry name" value="small_GTP"/>
    <property type="match status" value="1"/>
</dbReference>
<dbReference type="FunFam" id="3.40.50.300:FF:001447">
    <property type="entry name" value="Ras-related protein Rab-1B"/>
    <property type="match status" value="1"/>
</dbReference>
<dbReference type="GO" id="GO:0005525">
    <property type="term" value="F:GTP binding"/>
    <property type="evidence" value="ECO:0007669"/>
    <property type="project" value="InterPro"/>
</dbReference>
<dbReference type="Gene3D" id="3.40.50.300">
    <property type="entry name" value="P-loop containing nucleotide triphosphate hydrolases"/>
    <property type="match status" value="1"/>
</dbReference>
<dbReference type="SMART" id="SM00176">
    <property type="entry name" value="RAN"/>
    <property type="match status" value="1"/>
</dbReference>
<dbReference type="PANTHER" id="PTHR47978">
    <property type="match status" value="1"/>
</dbReference>
<keyword evidence="2" id="KW-0547">Nucleotide-binding</keyword>
<dbReference type="Pfam" id="PF00071">
    <property type="entry name" value="Ras"/>
    <property type="match status" value="1"/>
</dbReference>
<dbReference type="SMART" id="SM00173">
    <property type="entry name" value="RAS"/>
    <property type="match status" value="1"/>
</dbReference>
<dbReference type="SMART" id="SM00175">
    <property type="entry name" value="RAB"/>
    <property type="match status" value="1"/>
</dbReference>
<organism evidence="3">
    <name type="scientific">Oikopleura dioica</name>
    <name type="common">Tunicate</name>
    <dbReference type="NCBI Taxonomy" id="34765"/>
    <lineage>
        <taxon>Eukaryota</taxon>
        <taxon>Metazoa</taxon>
        <taxon>Chordata</taxon>
        <taxon>Tunicata</taxon>
        <taxon>Appendicularia</taxon>
        <taxon>Copelata</taxon>
        <taxon>Oikopleuridae</taxon>
        <taxon>Oikopleura</taxon>
    </lineage>
</organism>
<dbReference type="EMBL" id="FN653020">
    <property type="protein sequence ID" value="CBY23138.1"/>
    <property type="molecule type" value="Genomic_DNA"/>
</dbReference>
<dbReference type="FunCoup" id="E4X040">
    <property type="interactions" value="100"/>
</dbReference>
<dbReference type="SUPFAM" id="SSF52540">
    <property type="entry name" value="P-loop containing nucleoside triphosphate hydrolases"/>
    <property type="match status" value="1"/>
</dbReference>
<gene>
    <name evidence="3" type="ORF">GSOID_T00015069001</name>
</gene>
<dbReference type="InterPro" id="IPR005225">
    <property type="entry name" value="Small_GTP-bd"/>
</dbReference>
<sequence>MSEVVKLILCGDSAVGKSKLVERFLMDDYSKHTSSTYAITKFTQDVEVEGLGKVKVDLWDTAGQERFKTLHSGFYHGAHVAILVFDSTRKLTYRNLQDTWYPELRKYRENIPVLVIANKIDENQKATTIKFGFPAKHGLYMNYTSAADGRNVVQVFHDALRAGVKYKKDISLHSFSEMITQELADWDDSDEDVS</sequence>
<protein>
    <submittedName>
        <fullName evidence="3">Uncharacterized protein</fullName>
    </submittedName>
</protein>
<dbReference type="Proteomes" id="UP000001307">
    <property type="component" value="Unassembled WGS sequence"/>
</dbReference>
<dbReference type="SMART" id="SM00174">
    <property type="entry name" value="RHO"/>
    <property type="match status" value="1"/>
</dbReference>
<dbReference type="GO" id="GO:0003924">
    <property type="term" value="F:GTPase activity"/>
    <property type="evidence" value="ECO:0007669"/>
    <property type="project" value="InterPro"/>
</dbReference>
<name>E4X040_OIKDI</name>
<evidence type="ECO:0000313" key="4">
    <source>
        <dbReference type="Proteomes" id="UP000001307"/>
    </source>
</evidence>
<comment type="similarity">
    <text evidence="1">Belongs to the small GTPase superfamily. Rab family.</text>
</comment>
<dbReference type="OrthoDB" id="48625at2759"/>
<evidence type="ECO:0000256" key="1">
    <source>
        <dbReference type="ARBA" id="ARBA00006270"/>
    </source>
</evidence>
<evidence type="ECO:0000313" key="3">
    <source>
        <dbReference type="EMBL" id="CBY23138.1"/>
    </source>
</evidence>
<dbReference type="InParanoid" id="E4X040"/>
<dbReference type="PROSITE" id="PS51419">
    <property type="entry name" value="RAB"/>
    <property type="match status" value="1"/>
</dbReference>
<dbReference type="InterPro" id="IPR027417">
    <property type="entry name" value="P-loop_NTPase"/>
</dbReference>
<dbReference type="PRINTS" id="PR00449">
    <property type="entry name" value="RASTRNSFRMNG"/>
</dbReference>